<protein>
    <submittedName>
        <fullName evidence="2">Uncharacterized protein</fullName>
    </submittedName>
</protein>
<name>A0AAV7S9W0_PLEWA</name>
<evidence type="ECO:0000313" key="3">
    <source>
        <dbReference type="Proteomes" id="UP001066276"/>
    </source>
</evidence>
<reference evidence="2" key="1">
    <citation type="journal article" date="2022" name="bioRxiv">
        <title>Sequencing and chromosome-scale assembly of the giantPleurodeles waltlgenome.</title>
        <authorList>
            <person name="Brown T."/>
            <person name="Elewa A."/>
            <person name="Iarovenko S."/>
            <person name="Subramanian E."/>
            <person name="Araus A.J."/>
            <person name="Petzold A."/>
            <person name="Susuki M."/>
            <person name="Suzuki K.-i.T."/>
            <person name="Hayashi T."/>
            <person name="Toyoda A."/>
            <person name="Oliveira C."/>
            <person name="Osipova E."/>
            <person name="Leigh N.D."/>
            <person name="Simon A."/>
            <person name="Yun M.H."/>
        </authorList>
    </citation>
    <scope>NUCLEOTIDE SEQUENCE</scope>
    <source>
        <strain evidence="2">20211129_DDA</strain>
        <tissue evidence="2">Liver</tissue>
    </source>
</reference>
<accession>A0AAV7S9W0</accession>
<feature type="compositionally biased region" description="Polar residues" evidence="1">
    <location>
        <begin position="61"/>
        <end position="76"/>
    </location>
</feature>
<feature type="region of interest" description="Disordered" evidence="1">
    <location>
        <begin position="1"/>
        <end position="76"/>
    </location>
</feature>
<evidence type="ECO:0000256" key="1">
    <source>
        <dbReference type="SAM" id="MobiDB-lite"/>
    </source>
</evidence>
<dbReference type="Proteomes" id="UP001066276">
    <property type="component" value="Chromosome 4_2"/>
</dbReference>
<proteinExistence type="predicted"/>
<comment type="caution">
    <text evidence="2">The sequence shown here is derived from an EMBL/GenBank/DDBJ whole genome shotgun (WGS) entry which is preliminary data.</text>
</comment>
<evidence type="ECO:0000313" key="2">
    <source>
        <dbReference type="EMBL" id="KAJ1160055.1"/>
    </source>
</evidence>
<keyword evidence="3" id="KW-1185">Reference proteome</keyword>
<feature type="non-terminal residue" evidence="2">
    <location>
        <position position="1"/>
    </location>
</feature>
<organism evidence="2 3">
    <name type="scientific">Pleurodeles waltl</name>
    <name type="common">Iberian ribbed newt</name>
    <dbReference type="NCBI Taxonomy" id="8319"/>
    <lineage>
        <taxon>Eukaryota</taxon>
        <taxon>Metazoa</taxon>
        <taxon>Chordata</taxon>
        <taxon>Craniata</taxon>
        <taxon>Vertebrata</taxon>
        <taxon>Euteleostomi</taxon>
        <taxon>Amphibia</taxon>
        <taxon>Batrachia</taxon>
        <taxon>Caudata</taxon>
        <taxon>Salamandroidea</taxon>
        <taxon>Salamandridae</taxon>
        <taxon>Pleurodelinae</taxon>
        <taxon>Pleurodeles</taxon>
    </lineage>
</organism>
<dbReference type="AlphaFoldDB" id="A0AAV7S9W0"/>
<sequence>CRKLALYAPPQSKEQHAQSPRAPPRGKTVAKRDNTNAPLCGSAAEQQAHQRSSAKHPLYTRRQQTRNTHSKTTPGQ</sequence>
<dbReference type="EMBL" id="JANPWB010000008">
    <property type="protein sequence ID" value="KAJ1160055.1"/>
    <property type="molecule type" value="Genomic_DNA"/>
</dbReference>
<gene>
    <name evidence="2" type="ORF">NDU88_000557</name>
</gene>